<dbReference type="EnsemblMetazoa" id="OVOC6250.1">
    <property type="protein sequence ID" value="OVOC6250.1"/>
    <property type="gene ID" value="WBGene00243059"/>
</dbReference>
<evidence type="ECO:0000313" key="3">
    <source>
        <dbReference type="Proteomes" id="UP000024404"/>
    </source>
</evidence>
<keyword evidence="3" id="KW-1185">Reference proteome</keyword>
<name>A0A8R1TWU6_ONCVO</name>
<proteinExistence type="predicted"/>
<dbReference type="Proteomes" id="UP000024404">
    <property type="component" value="Unassembled WGS sequence"/>
</dbReference>
<dbReference type="AlphaFoldDB" id="A0A8R1TWU6"/>
<organism evidence="2 3">
    <name type="scientific">Onchocerca volvulus</name>
    <dbReference type="NCBI Taxonomy" id="6282"/>
    <lineage>
        <taxon>Eukaryota</taxon>
        <taxon>Metazoa</taxon>
        <taxon>Ecdysozoa</taxon>
        <taxon>Nematoda</taxon>
        <taxon>Chromadorea</taxon>
        <taxon>Rhabditida</taxon>
        <taxon>Spirurina</taxon>
        <taxon>Spiruromorpha</taxon>
        <taxon>Filarioidea</taxon>
        <taxon>Onchocercidae</taxon>
        <taxon>Onchocerca</taxon>
    </lineage>
</organism>
<dbReference type="EMBL" id="CMVM020000170">
    <property type="status" value="NOT_ANNOTATED_CDS"/>
    <property type="molecule type" value="Genomic_DNA"/>
</dbReference>
<evidence type="ECO:0000256" key="1">
    <source>
        <dbReference type="SAM" id="MobiDB-lite"/>
    </source>
</evidence>
<sequence length="69" mass="7819">MNGCGEILFFDEKYQHNCSRKKSSSYEDDNRSTENEKISDNNDITTGEYATNVKNADSVSYSSPTKIKI</sequence>
<reference evidence="2" key="2">
    <citation type="submission" date="2022-06" db="UniProtKB">
        <authorList>
            <consortium name="EnsemblMetazoa"/>
        </authorList>
    </citation>
    <scope>IDENTIFICATION</scope>
</reference>
<feature type="compositionally biased region" description="Basic and acidic residues" evidence="1">
    <location>
        <begin position="24"/>
        <end position="40"/>
    </location>
</feature>
<feature type="region of interest" description="Disordered" evidence="1">
    <location>
        <begin position="19"/>
        <end position="45"/>
    </location>
</feature>
<evidence type="ECO:0000313" key="2">
    <source>
        <dbReference type="EnsemblMetazoa" id="OVOC6250.1"/>
    </source>
</evidence>
<accession>A0A8R1TWU6</accession>
<reference evidence="3" key="1">
    <citation type="submission" date="2013-10" db="EMBL/GenBank/DDBJ databases">
        <title>Genome sequencing of Onchocerca volvulus.</title>
        <authorList>
            <person name="Cotton J."/>
            <person name="Tsai J."/>
            <person name="Stanley E."/>
            <person name="Tracey A."/>
            <person name="Holroyd N."/>
            <person name="Lustigman S."/>
            <person name="Berriman M."/>
        </authorList>
    </citation>
    <scope>NUCLEOTIDE SEQUENCE</scope>
</reference>
<protein>
    <submittedName>
        <fullName evidence="2">Uncharacterized protein</fullName>
    </submittedName>
</protein>